<reference evidence="1" key="1">
    <citation type="journal article" date="2015" name="Nature">
        <title>Complex archaea that bridge the gap between prokaryotes and eukaryotes.</title>
        <authorList>
            <person name="Spang A."/>
            <person name="Saw J.H."/>
            <person name="Jorgensen S.L."/>
            <person name="Zaremba-Niedzwiedzka K."/>
            <person name="Martijn J."/>
            <person name="Lind A.E."/>
            <person name="van Eijk R."/>
            <person name="Schleper C."/>
            <person name="Guy L."/>
            <person name="Ettema T.J."/>
        </authorList>
    </citation>
    <scope>NUCLEOTIDE SEQUENCE</scope>
</reference>
<comment type="caution">
    <text evidence="1">The sequence shown here is derived from an EMBL/GenBank/DDBJ whole genome shotgun (WGS) entry which is preliminary data.</text>
</comment>
<dbReference type="AlphaFoldDB" id="A0A0F9BH22"/>
<name>A0A0F9BH22_9ZZZZ</name>
<dbReference type="EMBL" id="LAZR01040991">
    <property type="protein sequence ID" value="KKL13117.1"/>
    <property type="molecule type" value="Genomic_DNA"/>
</dbReference>
<proteinExistence type="predicted"/>
<evidence type="ECO:0008006" key="2">
    <source>
        <dbReference type="Google" id="ProtNLM"/>
    </source>
</evidence>
<gene>
    <name evidence="1" type="ORF">LCGC14_2528960</name>
</gene>
<accession>A0A0F9BH22</accession>
<evidence type="ECO:0000313" key="1">
    <source>
        <dbReference type="EMBL" id="KKL13117.1"/>
    </source>
</evidence>
<sequence>MTVTPAYTDRELLGFYREWSEYRYCAGFTDPTPRTVREFREWLHDEDFPPTRELEFYEKQFLAEYDRQQEEVLT</sequence>
<protein>
    <recommendedName>
        <fullName evidence="2">YozE SAM-like domain-containing protein</fullName>
    </recommendedName>
</protein>
<organism evidence="1">
    <name type="scientific">marine sediment metagenome</name>
    <dbReference type="NCBI Taxonomy" id="412755"/>
    <lineage>
        <taxon>unclassified sequences</taxon>
        <taxon>metagenomes</taxon>
        <taxon>ecological metagenomes</taxon>
    </lineage>
</organism>